<dbReference type="Gene3D" id="1.25.40.10">
    <property type="entry name" value="Tetratricopeptide repeat domain"/>
    <property type="match status" value="4"/>
</dbReference>
<dbReference type="Pfam" id="PF01535">
    <property type="entry name" value="PPR"/>
    <property type="match status" value="6"/>
</dbReference>
<dbReference type="InterPro" id="IPR011990">
    <property type="entry name" value="TPR-like_helical_dom_sf"/>
</dbReference>
<comment type="caution">
    <text evidence="3">The sequence shown here is derived from an EMBL/GenBank/DDBJ whole genome shotgun (WGS) entry which is preliminary data.</text>
</comment>
<dbReference type="InterPro" id="IPR046960">
    <property type="entry name" value="PPR_At4g14850-like_plant"/>
</dbReference>
<evidence type="ECO:0000256" key="2">
    <source>
        <dbReference type="PROSITE-ProRule" id="PRU00708"/>
    </source>
</evidence>
<evidence type="ECO:0008006" key="5">
    <source>
        <dbReference type="Google" id="ProtNLM"/>
    </source>
</evidence>
<dbReference type="GO" id="GO:0003723">
    <property type="term" value="F:RNA binding"/>
    <property type="evidence" value="ECO:0007669"/>
    <property type="project" value="InterPro"/>
</dbReference>
<dbReference type="AlphaFoldDB" id="A0AA38WR60"/>
<feature type="repeat" description="PPR" evidence="2">
    <location>
        <begin position="55"/>
        <end position="89"/>
    </location>
</feature>
<accession>A0AA38WR60</accession>
<evidence type="ECO:0000256" key="1">
    <source>
        <dbReference type="ARBA" id="ARBA00022737"/>
    </source>
</evidence>
<evidence type="ECO:0000313" key="3">
    <source>
        <dbReference type="EMBL" id="KAJ9558636.1"/>
    </source>
</evidence>
<dbReference type="PANTHER" id="PTHR47926:SF533">
    <property type="entry name" value="DYW DOMAIN-CONTAINING PROTEIN"/>
    <property type="match status" value="1"/>
</dbReference>
<reference evidence="3" key="1">
    <citation type="submission" date="2023-03" db="EMBL/GenBank/DDBJ databases">
        <title>Chromosome-scale reference genome and RAD-based genetic map of yellow starthistle (Centaurea solstitialis) reveal putative structural variation and QTLs associated with invader traits.</title>
        <authorList>
            <person name="Reatini B."/>
            <person name="Cang F.A."/>
            <person name="Jiang Q."/>
            <person name="Mckibben M.T.W."/>
            <person name="Barker M.S."/>
            <person name="Rieseberg L.H."/>
            <person name="Dlugosch K.M."/>
        </authorList>
    </citation>
    <scope>NUCLEOTIDE SEQUENCE</scope>
    <source>
        <strain evidence="3">CAN-66</strain>
        <tissue evidence="3">Leaf</tissue>
    </source>
</reference>
<proteinExistence type="predicted"/>
<feature type="repeat" description="PPR" evidence="2">
    <location>
        <begin position="130"/>
        <end position="164"/>
    </location>
</feature>
<dbReference type="PANTHER" id="PTHR47926">
    <property type="entry name" value="PENTATRICOPEPTIDE REPEAT-CONTAINING PROTEIN"/>
    <property type="match status" value="1"/>
</dbReference>
<keyword evidence="1" id="KW-0677">Repeat</keyword>
<feature type="repeat" description="PPR" evidence="2">
    <location>
        <begin position="97"/>
        <end position="127"/>
    </location>
</feature>
<dbReference type="PROSITE" id="PS51375">
    <property type="entry name" value="PPR"/>
    <property type="match status" value="5"/>
</dbReference>
<dbReference type="InterPro" id="IPR002885">
    <property type="entry name" value="PPR_rpt"/>
</dbReference>
<evidence type="ECO:0000313" key="4">
    <source>
        <dbReference type="Proteomes" id="UP001172457"/>
    </source>
</evidence>
<feature type="repeat" description="PPR" evidence="2">
    <location>
        <begin position="275"/>
        <end position="309"/>
    </location>
</feature>
<gene>
    <name evidence="3" type="ORF">OSB04_013250</name>
</gene>
<keyword evidence="4" id="KW-1185">Reference proteome</keyword>
<dbReference type="Proteomes" id="UP001172457">
    <property type="component" value="Chromosome 3"/>
</dbReference>
<dbReference type="NCBIfam" id="TIGR00756">
    <property type="entry name" value="PPR"/>
    <property type="match status" value="3"/>
</dbReference>
<organism evidence="3 4">
    <name type="scientific">Centaurea solstitialis</name>
    <name type="common">yellow star-thistle</name>
    <dbReference type="NCBI Taxonomy" id="347529"/>
    <lineage>
        <taxon>Eukaryota</taxon>
        <taxon>Viridiplantae</taxon>
        <taxon>Streptophyta</taxon>
        <taxon>Embryophyta</taxon>
        <taxon>Tracheophyta</taxon>
        <taxon>Spermatophyta</taxon>
        <taxon>Magnoliopsida</taxon>
        <taxon>eudicotyledons</taxon>
        <taxon>Gunneridae</taxon>
        <taxon>Pentapetalae</taxon>
        <taxon>asterids</taxon>
        <taxon>campanulids</taxon>
        <taxon>Asterales</taxon>
        <taxon>Asteraceae</taxon>
        <taxon>Carduoideae</taxon>
        <taxon>Cardueae</taxon>
        <taxon>Centaureinae</taxon>
        <taxon>Centaurea</taxon>
    </lineage>
</organism>
<protein>
    <recommendedName>
        <fullName evidence="5">Pentatricopeptide repeat-containing protein</fullName>
    </recommendedName>
</protein>
<sequence length="364" mass="42279">MLNVYAKCWRLDEGRSLFDPMTSKTDLLECYAIWGILNYQIKEAWKLFDEMPHRDTFAWNSTIDGYVENGCLEEPLELFKKMPKPAIDVFDETPLKNTVIWNSMISGYVKHELICVSCKMFDEMPRRDVVSISWTSMLNGYAKRGRLDEARSLFDAMTDKHVIIEDGVGDKNMVCWNAMLSGYVGKQKFEDANWLFDKILEKKSVFWSTMIGGCFCNALVGETEKLFSSWRFVDVLINNAILTGYIENRDIKSLWKLFIGMSELDVVSWILAIKDIIAWTVLIQGYLQNNLIKEARKLFEEMPHPDTVRGNAMINGHAKNGRRCKSVRWCRGTRFFRDMHRIMICLKLGCFSTRFKIKIEPLGI</sequence>
<dbReference type="GO" id="GO:0009451">
    <property type="term" value="P:RNA modification"/>
    <property type="evidence" value="ECO:0007669"/>
    <property type="project" value="InterPro"/>
</dbReference>
<feature type="repeat" description="PPR" evidence="2">
    <location>
        <begin position="172"/>
        <end position="206"/>
    </location>
</feature>
<dbReference type="EMBL" id="JARYMX010000003">
    <property type="protein sequence ID" value="KAJ9558636.1"/>
    <property type="molecule type" value="Genomic_DNA"/>
</dbReference>
<name>A0AA38WR60_9ASTR</name>